<evidence type="ECO:0000313" key="15">
    <source>
        <dbReference type="Proteomes" id="UP000054350"/>
    </source>
</evidence>
<comment type="subcellular location">
    <subcellularLocation>
        <location evidence="1">Cytoplasm</location>
    </subcellularLocation>
</comment>
<evidence type="ECO:0000313" key="14">
    <source>
        <dbReference type="EMBL" id="KNE71669.1"/>
    </source>
</evidence>
<dbReference type="InterPro" id="IPR009008">
    <property type="entry name" value="Val/Leu/Ile-tRNA-synth_edit"/>
</dbReference>
<dbReference type="FunFam" id="3.40.50.620:FF:000457">
    <property type="entry name" value="Predicted protein"/>
    <property type="match status" value="1"/>
</dbReference>
<dbReference type="GO" id="GO:0005524">
    <property type="term" value="F:ATP binding"/>
    <property type="evidence" value="ECO:0007669"/>
    <property type="project" value="UniProtKB-KW"/>
</dbReference>
<dbReference type="InterPro" id="IPR002303">
    <property type="entry name" value="Valyl-tRNA_ligase"/>
</dbReference>
<keyword evidence="4 11" id="KW-0436">Ligase</keyword>
<protein>
    <recommendedName>
        <fullName evidence="3">valine--tRNA ligase</fullName>
        <ecNumber evidence="3">6.1.1.9</ecNumber>
    </recommendedName>
    <alternativeName>
        <fullName evidence="9">Valyl-tRNA synthetase</fullName>
    </alternativeName>
</protein>
<dbReference type="Gene3D" id="1.10.730.10">
    <property type="entry name" value="Isoleucyl-tRNA Synthetase, Domain 1"/>
    <property type="match status" value="1"/>
</dbReference>
<dbReference type="SUPFAM" id="SSF50677">
    <property type="entry name" value="ValRS/IleRS/LeuRS editing domain"/>
    <property type="match status" value="1"/>
</dbReference>
<dbReference type="PRINTS" id="PR00986">
    <property type="entry name" value="TRNASYNTHVAL"/>
</dbReference>
<evidence type="ECO:0000256" key="3">
    <source>
        <dbReference type="ARBA" id="ARBA00013169"/>
    </source>
</evidence>
<dbReference type="InterPro" id="IPR009080">
    <property type="entry name" value="tRNAsynth_Ia_anticodon-bd"/>
</dbReference>
<dbReference type="GO" id="GO:0005829">
    <property type="term" value="C:cytosol"/>
    <property type="evidence" value="ECO:0007669"/>
    <property type="project" value="TreeGrafter"/>
</dbReference>
<organism evidence="14 15">
    <name type="scientific">Allomyces macrogynus (strain ATCC 38327)</name>
    <name type="common">Allomyces javanicus var. macrogynus</name>
    <dbReference type="NCBI Taxonomy" id="578462"/>
    <lineage>
        <taxon>Eukaryota</taxon>
        <taxon>Fungi</taxon>
        <taxon>Fungi incertae sedis</taxon>
        <taxon>Blastocladiomycota</taxon>
        <taxon>Blastocladiomycetes</taxon>
        <taxon>Blastocladiales</taxon>
        <taxon>Blastocladiaceae</taxon>
        <taxon>Allomyces</taxon>
    </lineage>
</organism>
<sequence length="892" mass="97983">MVFPPPNVTGRLHCGHALTTAIQDAIVRYHQMHGKSVQWIPGTDHAGIATQTVVEKQLSKTEGKTRHELGRDAFLSRVWSWKDQHGDHIHHQLRALGASFSWPDAYFTLDAPRSRIVTDAFLELSRRGLIYRATRLVHWCPALETAISDMEVEYLTIDGPTAVPNPSGNSAQVGEMHYFRYPVAGAADGGYVTVATTRVETMLGDAAVAVHPTDTRYAHLVGRDLVHPLTGRRIPVVADDHVDPAFGTGAVKITPAHDANDYAIAKRHAIDETHWIDLFDGKGRLTPACGVPDLVGVDRFAARARVVEMLTKAGVYDRVEPHAMRLAVCSRSGDILEPRVVPQWYVRCAPMAQKVLAKLDAGELTLVDAWADRELRTWLENMHDWCISRQLWWGHRIPAFRAGGEGEWVVAKDVPKREGGGVWVQDEDVLDTWFSSALLPLSATNPDADVADLKQLVNYPTDLLETGQDILFFWVARMAMLCVELTGQVPFRKVLMHGMVRDAQGRKMSKSLGNVIDPMHVIEGRPLDALLEDLTTGNLPAHEIKRSQQLMRKQFPKGIQSCGADALRLTLLEFASSRQINLDITKVVSNSHVANKLYNTAKFVSQYLPTSTDPIPDLTSPSTPLTLADKWILSRTESAYATWRTSFDQLHVGRATTTAVQFLLDDLSDTYIEWAKPALPNSPVARAVLAHAFQRAVAMLAPAMPHLASELHAALFDGTRPVARPGIEPPNEAEVALFEGILSVARAGRKLAPTADRAHALVVVTRDADLTAALEEHAALVARRAGKFPSIIVQPEMPADHVAPVVINPDLRVTARAVAAVPTAAGANAKLVAKLARGIEDMQAMMKSESYAVRVPPAVRERDEKKLASFRERLAVLDPGHPVLTGETVAEE</sequence>
<gene>
    <name evidence="14" type="ORF">AMAG_16223</name>
</gene>
<comment type="similarity">
    <text evidence="2 11">Belongs to the class-I aminoacyl-tRNA synthetase family.</text>
</comment>
<dbReference type="CDD" id="cd00817">
    <property type="entry name" value="ValRS_core"/>
    <property type="match status" value="1"/>
</dbReference>
<dbReference type="Gene3D" id="3.40.50.620">
    <property type="entry name" value="HUPs"/>
    <property type="match status" value="2"/>
</dbReference>
<evidence type="ECO:0000256" key="9">
    <source>
        <dbReference type="ARBA" id="ARBA00029936"/>
    </source>
</evidence>
<dbReference type="AlphaFoldDB" id="A0A0L0TAU0"/>
<feature type="domain" description="Methionyl/Valyl/Leucyl/Isoleucyl-tRNA synthetase anticodon-binding" evidence="13">
    <location>
        <begin position="629"/>
        <end position="722"/>
    </location>
</feature>
<dbReference type="PROSITE" id="PS00178">
    <property type="entry name" value="AA_TRNA_LIGASE_I"/>
    <property type="match status" value="1"/>
</dbReference>
<evidence type="ECO:0000256" key="6">
    <source>
        <dbReference type="ARBA" id="ARBA00022840"/>
    </source>
</evidence>
<keyword evidence="5 11" id="KW-0547">Nucleotide-binding</keyword>
<comment type="catalytic activity">
    <reaction evidence="10">
        <text>tRNA(Val) + L-valine + ATP = L-valyl-tRNA(Val) + AMP + diphosphate</text>
        <dbReference type="Rhea" id="RHEA:10704"/>
        <dbReference type="Rhea" id="RHEA-COMP:9672"/>
        <dbReference type="Rhea" id="RHEA-COMP:9708"/>
        <dbReference type="ChEBI" id="CHEBI:30616"/>
        <dbReference type="ChEBI" id="CHEBI:33019"/>
        <dbReference type="ChEBI" id="CHEBI:57762"/>
        <dbReference type="ChEBI" id="CHEBI:78442"/>
        <dbReference type="ChEBI" id="CHEBI:78537"/>
        <dbReference type="ChEBI" id="CHEBI:456215"/>
        <dbReference type="EC" id="6.1.1.9"/>
    </reaction>
</comment>
<dbReference type="EMBL" id="GG745373">
    <property type="protein sequence ID" value="KNE71669.1"/>
    <property type="molecule type" value="Genomic_DNA"/>
</dbReference>
<dbReference type="InterPro" id="IPR013155">
    <property type="entry name" value="M/V/L/I-tRNA-synth_anticd-bd"/>
</dbReference>
<dbReference type="Gene3D" id="3.90.740.10">
    <property type="entry name" value="Valyl/Leucyl/Isoleucyl-tRNA synthetase, editing domain"/>
    <property type="match status" value="1"/>
</dbReference>
<name>A0A0L0TAU0_ALLM3</name>
<evidence type="ECO:0000256" key="7">
    <source>
        <dbReference type="ARBA" id="ARBA00022917"/>
    </source>
</evidence>
<keyword evidence="7 11" id="KW-0648">Protein biosynthesis</keyword>
<dbReference type="NCBIfam" id="NF004349">
    <property type="entry name" value="PRK05729.1"/>
    <property type="match status" value="1"/>
</dbReference>
<evidence type="ECO:0000256" key="8">
    <source>
        <dbReference type="ARBA" id="ARBA00023146"/>
    </source>
</evidence>
<evidence type="ECO:0000256" key="11">
    <source>
        <dbReference type="RuleBase" id="RU363035"/>
    </source>
</evidence>
<evidence type="ECO:0000259" key="12">
    <source>
        <dbReference type="Pfam" id="PF00133"/>
    </source>
</evidence>
<dbReference type="InterPro" id="IPR033705">
    <property type="entry name" value="Anticodon_Ia_Val"/>
</dbReference>
<accession>A0A0L0TAU0</accession>
<dbReference type="SUPFAM" id="SSF52374">
    <property type="entry name" value="Nucleotidylyl transferase"/>
    <property type="match status" value="1"/>
</dbReference>
<dbReference type="CDD" id="cd07962">
    <property type="entry name" value="Anticodon_Ia_Val"/>
    <property type="match status" value="1"/>
</dbReference>
<evidence type="ECO:0000256" key="2">
    <source>
        <dbReference type="ARBA" id="ARBA00005594"/>
    </source>
</evidence>
<dbReference type="PANTHER" id="PTHR11946:SF109">
    <property type="entry name" value="VALINE--TRNA LIGASE"/>
    <property type="match status" value="1"/>
</dbReference>
<keyword evidence="8 11" id="KW-0030">Aminoacyl-tRNA synthetase</keyword>
<keyword evidence="6 11" id="KW-0067">ATP-binding</keyword>
<dbReference type="Pfam" id="PF00133">
    <property type="entry name" value="tRNA-synt_1"/>
    <property type="match status" value="1"/>
</dbReference>
<dbReference type="GO" id="GO:0006438">
    <property type="term" value="P:valyl-tRNA aminoacylation"/>
    <property type="evidence" value="ECO:0007669"/>
    <property type="project" value="InterPro"/>
</dbReference>
<dbReference type="InterPro" id="IPR002300">
    <property type="entry name" value="aa-tRNA-synth_Ia"/>
</dbReference>
<dbReference type="eggNOG" id="KOG0432">
    <property type="taxonomic scope" value="Eukaryota"/>
</dbReference>
<dbReference type="GO" id="GO:0002161">
    <property type="term" value="F:aminoacyl-tRNA deacylase activity"/>
    <property type="evidence" value="ECO:0007669"/>
    <property type="project" value="InterPro"/>
</dbReference>
<dbReference type="EC" id="6.1.1.9" evidence="3"/>
<evidence type="ECO:0000256" key="1">
    <source>
        <dbReference type="ARBA" id="ARBA00004496"/>
    </source>
</evidence>
<reference evidence="15" key="2">
    <citation type="submission" date="2009-11" db="EMBL/GenBank/DDBJ databases">
        <title>The Genome Sequence of Allomyces macrogynus strain ATCC 38327.</title>
        <authorList>
            <consortium name="The Broad Institute Genome Sequencing Platform"/>
            <person name="Russ C."/>
            <person name="Cuomo C."/>
            <person name="Shea T."/>
            <person name="Young S.K."/>
            <person name="Zeng Q."/>
            <person name="Koehrsen M."/>
            <person name="Haas B."/>
            <person name="Borodovsky M."/>
            <person name="Guigo R."/>
            <person name="Alvarado L."/>
            <person name="Berlin A."/>
            <person name="Borenstein D."/>
            <person name="Chen Z."/>
            <person name="Engels R."/>
            <person name="Freedman E."/>
            <person name="Gellesch M."/>
            <person name="Goldberg J."/>
            <person name="Griggs A."/>
            <person name="Gujja S."/>
            <person name="Heiman D."/>
            <person name="Hepburn T."/>
            <person name="Howarth C."/>
            <person name="Jen D."/>
            <person name="Larson L."/>
            <person name="Lewis B."/>
            <person name="Mehta T."/>
            <person name="Park D."/>
            <person name="Pearson M."/>
            <person name="Roberts A."/>
            <person name="Saif S."/>
            <person name="Shenoy N."/>
            <person name="Sisk P."/>
            <person name="Stolte C."/>
            <person name="Sykes S."/>
            <person name="Walk T."/>
            <person name="White J."/>
            <person name="Yandava C."/>
            <person name="Burger G."/>
            <person name="Gray M.W."/>
            <person name="Holland P.W.H."/>
            <person name="King N."/>
            <person name="Lang F.B.F."/>
            <person name="Roger A.J."/>
            <person name="Ruiz-Trillo I."/>
            <person name="Lander E."/>
            <person name="Nusbaum C."/>
        </authorList>
    </citation>
    <scope>NUCLEOTIDE SEQUENCE [LARGE SCALE GENOMIC DNA]</scope>
    <source>
        <strain evidence="15">ATCC 38327</strain>
    </source>
</reference>
<dbReference type="SUPFAM" id="SSF47323">
    <property type="entry name" value="Anticodon-binding domain of a subclass of class I aminoacyl-tRNA synthetases"/>
    <property type="match status" value="1"/>
</dbReference>
<evidence type="ECO:0000256" key="4">
    <source>
        <dbReference type="ARBA" id="ARBA00022598"/>
    </source>
</evidence>
<dbReference type="Pfam" id="PF08264">
    <property type="entry name" value="Anticodon_1"/>
    <property type="match status" value="1"/>
</dbReference>
<dbReference type="VEuPathDB" id="FungiDB:AMAG_16223"/>
<dbReference type="NCBIfam" id="TIGR00422">
    <property type="entry name" value="valS"/>
    <property type="match status" value="1"/>
</dbReference>
<reference evidence="14 15" key="1">
    <citation type="submission" date="2009-11" db="EMBL/GenBank/DDBJ databases">
        <title>Annotation of Allomyces macrogynus ATCC 38327.</title>
        <authorList>
            <consortium name="The Broad Institute Genome Sequencing Platform"/>
            <person name="Russ C."/>
            <person name="Cuomo C."/>
            <person name="Burger G."/>
            <person name="Gray M.W."/>
            <person name="Holland P.W.H."/>
            <person name="King N."/>
            <person name="Lang F.B.F."/>
            <person name="Roger A.J."/>
            <person name="Ruiz-Trillo I."/>
            <person name="Young S.K."/>
            <person name="Zeng Q."/>
            <person name="Gargeya S."/>
            <person name="Fitzgerald M."/>
            <person name="Haas B."/>
            <person name="Abouelleil A."/>
            <person name="Alvarado L."/>
            <person name="Arachchi H.M."/>
            <person name="Berlin A."/>
            <person name="Chapman S.B."/>
            <person name="Gearin G."/>
            <person name="Goldberg J."/>
            <person name="Griggs A."/>
            <person name="Gujja S."/>
            <person name="Hansen M."/>
            <person name="Heiman D."/>
            <person name="Howarth C."/>
            <person name="Larimer J."/>
            <person name="Lui A."/>
            <person name="MacDonald P.J.P."/>
            <person name="McCowen C."/>
            <person name="Montmayeur A."/>
            <person name="Murphy C."/>
            <person name="Neiman D."/>
            <person name="Pearson M."/>
            <person name="Priest M."/>
            <person name="Roberts A."/>
            <person name="Saif S."/>
            <person name="Shea T."/>
            <person name="Sisk P."/>
            <person name="Stolte C."/>
            <person name="Sykes S."/>
            <person name="Wortman J."/>
            <person name="Nusbaum C."/>
            <person name="Birren B."/>
        </authorList>
    </citation>
    <scope>NUCLEOTIDE SEQUENCE [LARGE SCALE GENOMIC DNA]</scope>
    <source>
        <strain evidence="14 15">ATCC 38327</strain>
    </source>
</reference>
<dbReference type="OrthoDB" id="629407at2759"/>
<proteinExistence type="inferred from homology"/>
<dbReference type="InterPro" id="IPR014729">
    <property type="entry name" value="Rossmann-like_a/b/a_fold"/>
</dbReference>
<evidence type="ECO:0000256" key="5">
    <source>
        <dbReference type="ARBA" id="ARBA00022741"/>
    </source>
</evidence>
<keyword evidence="15" id="KW-1185">Reference proteome</keyword>
<feature type="domain" description="Aminoacyl-tRNA synthetase class Ia" evidence="12">
    <location>
        <begin position="2"/>
        <end position="583"/>
    </location>
</feature>
<evidence type="ECO:0000259" key="13">
    <source>
        <dbReference type="Pfam" id="PF08264"/>
    </source>
</evidence>
<dbReference type="PANTHER" id="PTHR11946">
    <property type="entry name" value="VALYL-TRNA SYNTHETASES"/>
    <property type="match status" value="1"/>
</dbReference>
<dbReference type="STRING" id="578462.A0A0L0TAU0"/>
<dbReference type="OMA" id="FWIARMA"/>
<evidence type="ECO:0000256" key="10">
    <source>
        <dbReference type="ARBA" id="ARBA00047552"/>
    </source>
</evidence>
<dbReference type="GO" id="GO:0004832">
    <property type="term" value="F:valine-tRNA ligase activity"/>
    <property type="evidence" value="ECO:0007669"/>
    <property type="project" value="UniProtKB-EC"/>
</dbReference>
<dbReference type="InterPro" id="IPR001412">
    <property type="entry name" value="aa-tRNA-synth_I_CS"/>
</dbReference>
<dbReference type="Proteomes" id="UP000054350">
    <property type="component" value="Unassembled WGS sequence"/>
</dbReference>